<feature type="compositionally biased region" description="Polar residues" evidence="2">
    <location>
        <begin position="42"/>
        <end position="57"/>
    </location>
</feature>
<name>A0AAV5VAY7_9BILA</name>
<gene>
    <name evidence="3" type="ORF">PFISCL1PPCAC_6695</name>
</gene>
<keyword evidence="4" id="KW-1185">Reference proteome</keyword>
<dbReference type="AlphaFoldDB" id="A0AAV5VAY7"/>
<protein>
    <submittedName>
        <fullName evidence="3">Uncharacterized protein</fullName>
    </submittedName>
</protein>
<sequence>LRVDEETTARAGNISVKLEDIKVEEPDDPETEQSSKRAKTSIDYQSLQQSVAGSSSGLRRPKVDVDTLSPEVKSAFIYRARAEIMRLSTEMQATREECTMKSNLLGQASGDIEQLQLQLKEKCELLAKANEEIAILKEQLEKTCSKVETDEKIAAMAEQLRDSKSEEATSIVQKENRELKEKVCELTNEIERLKEEGKVNIEKFKEKNDSLEAIMKNLERKQEQIIANM</sequence>
<evidence type="ECO:0000256" key="2">
    <source>
        <dbReference type="SAM" id="MobiDB-lite"/>
    </source>
</evidence>
<evidence type="ECO:0000313" key="4">
    <source>
        <dbReference type="Proteomes" id="UP001432322"/>
    </source>
</evidence>
<reference evidence="3" key="1">
    <citation type="submission" date="2023-10" db="EMBL/GenBank/DDBJ databases">
        <title>Genome assembly of Pristionchus species.</title>
        <authorList>
            <person name="Yoshida K."/>
            <person name="Sommer R.J."/>
        </authorList>
    </citation>
    <scope>NUCLEOTIDE SEQUENCE</scope>
    <source>
        <strain evidence="3">RS5133</strain>
    </source>
</reference>
<dbReference type="Proteomes" id="UP001432322">
    <property type="component" value="Unassembled WGS sequence"/>
</dbReference>
<evidence type="ECO:0000313" key="3">
    <source>
        <dbReference type="EMBL" id="GMT15398.1"/>
    </source>
</evidence>
<evidence type="ECO:0000256" key="1">
    <source>
        <dbReference type="SAM" id="Coils"/>
    </source>
</evidence>
<dbReference type="EMBL" id="BTSY01000002">
    <property type="protein sequence ID" value="GMT15398.1"/>
    <property type="molecule type" value="Genomic_DNA"/>
</dbReference>
<accession>A0AAV5VAY7</accession>
<feature type="non-terminal residue" evidence="3">
    <location>
        <position position="1"/>
    </location>
</feature>
<feature type="coiled-coil region" evidence="1">
    <location>
        <begin position="77"/>
        <end position="146"/>
    </location>
</feature>
<feature type="coiled-coil region" evidence="1">
    <location>
        <begin position="176"/>
        <end position="228"/>
    </location>
</feature>
<feature type="region of interest" description="Disordered" evidence="2">
    <location>
        <begin position="18"/>
        <end position="62"/>
    </location>
</feature>
<comment type="caution">
    <text evidence="3">The sequence shown here is derived from an EMBL/GenBank/DDBJ whole genome shotgun (WGS) entry which is preliminary data.</text>
</comment>
<proteinExistence type="predicted"/>
<keyword evidence="1" id="KW-0175">Coiled coil</keyword>
<organism evidence="3 4">
    <name type="scientific">Pristionchus fissidentatus</name>
    <dbReference type="NCBI Taxonomy" id="1538716"/>
    <lineage>
        <taxon>Eukaryota</taxon>
        <taxon>Metazoa</taxon>
        <taxon>Ecdysozoa</taxon>
        <taxon>Nematoda</taxon>
        <taxon>Chromadorea</taxon>
        <taxon>Rhabditida</taxon>
        <taxon>Rhabditina</taxon>
        <taxon>Diplogasteromorpha</taxon>
        <taxon>Diplogasteroidea</taxon>
        <taxon>Neodiplogasteridae</taxon>
        <taxon>Pristionchus</taxon>
    </lineage>
</organism>